<keyword evidence="7 10" id="KW-0472">Membrane</keyword>
<evidence type="ECO:0000259" key="13">
    <source>
        <dbReference type="Pfam" id="PF00593"/>
    </source>
</evidence>
<keyword evidence="8 15" id="KW-0675">Receptor</keyword>
<dbReference type="PANTHER" id="PTHR30069">
    <property type="entry name" value="TONB-DEPENDENT OUTER MEMBRANE RECEPTOR"/>
    <property type="match status" value="1"/>
</dbReference>
<evidence type="ECO:0000256" key="6">
    <source>
        <dbReference type="ARBA" id="ARBA00023077"/>
    </source>
</evidence>
<feature type="signal peptide" evidence="12">
    <location>
        <begin position="1"/>
        <end position="21"/>
    </location>
</feature>
<evidence type="ECO:0000256" key="2">
    <source>
        <dbReference type="ARBA" id="ARBA00022448"/>
    </source>
</evidence>
<dbReference type="Proteomes" id="UP000261174">
    <property type="component" value="Unassembled WGS sequence"/>
</dbReference>
<evidence type="ECO:0000256" key="11">
    <source>
        <dbReference type="RuleBase" id="RU003357"/>
    </source>
</evidence>
<evidence type="ECO:0000256" key="8">
    <source>
        <dbReference type="ARBA" id="ARBA00023170"/>
    </source>
</evidence>
<evidence type="ECO:0000256" key="5">
    <source>
        <dbReference type="ARBA" id="ARBA00022729"/>
    </source>
</evidence>
<keyword evidence="9 10" id="KW-0998">Cell outer membrane</keyword>
<comment type="caution">
    <text evidence="15">The sequence shown here is derived from an EMBL/GenBank/DDBJ whole genome shotgun (WGS) entry which is preliminary data.</text>
</comment>
<dbReference type="PANTHER" id="PTHR30069:SF29">
    <property type="entry name" value="HEMOGLOBIN AND HEMOGLOBIN-HAPTOGLOBIN-BINDING PROTEIN 1-RELATED"/>
    <property type="match status" value="1"/>
</dbReference>
<dbReference type="InterPro" id="IPR012910">
    <property type="entry name" value="Plug_dom"/>
</dbReference>
<name>A0A3E1NZR3_9BACT</name>
<evidence type="ECO:0000256" key="1">
    <source>
        <dbReference type="ARBA" id="ARBA00004571"/>
    </source>
</evidence>
<dbReference type="SUPFAM" id="SSF56935">
    <property type="entry name" value="Porins"/>
    <property type="match status" value="1"/>
</dbReference>
<dbReference type="OrthoDB" id="9758472at2"/>
<protein>
    <submittedName>
        <fullName evidence="15">TonB-dependent receptor</fullName>
    </submittedName>
</protein>
<dbReference type="GO" id="GO:0044718">
    <property type="term" value="P:siderophore transmembrane transport"/>
    <property type="evidence" value="ECO:0007669"/>
    <property type="project" value="TreeGrafter"/>
</dbReference>
<evidence type="ECO:0000256" key="12">
    <source>
        <dbReference type="SAM" id="SignalP"/>
    </source>
</evidence>
<evidence type="ECO:0000313" key="15">
    <source>
        <dbReference type="EMBL" id="RFM33437.1"/>
    </source>
</evidence>
<dbReference type="InterPro" id="IPR036942">
    <property type="entry name" value="Beta-barrel_TonB_sf"/>
</dbReference>
<evidence type="ECO:0000256" key="9">
    <source>
        <dbReference type="ARBA" id="ARBA00023237"/>
    </source>
</evidence>
<dbReference type="Gene3D" id="2.40.170.20">
    <property type="entry name" value="TonB-dependent receptor, beta-barrel domain"/>
    <property type="match status" value="1"/>
</dbReference>
<dbReference type="InterPro" id="IPR000531">
    <property type="entry name" value="Beta-barrel_TonB"/>
</dbReference>
<keyword evidence="2 10" id="KW-0813">Transport</keyword>
<dbReference type="AlphaFoldDB" id="A0A3E1NZR3"/>
<sequence length="639" mass="70328">MFPKLALPMAASILYAMTLPAQDKINELDAVTVTATVNPVLSSKTGRNLFVLKGADIAKMPVHSIDEVLRYIPGVEVQAKGPMGAGSDIVIRGGTFQQVLVILDGMRVNDPNTGHFSSYIPINPAEIDHIEVLKGASSAIYGSDAVGGVIHIITKTFAHNTHSDPSTKITAGATGGAYGLFNANANAYYTTDRLAVNIGGQTNNADGQPQRGIDGYFHLHTLSGSASYKLSDNWKLSYRLSYDDRKFAAQNFYTTYASDTASEKLSTWWQQLNLQYRKNKDAFSLMAGYKNMNDHYVYNPVSIANDNRSKLYQSLAVYEHTFNQNISFVAGGQFQQKSIVSNDRGNHTVNQAAGFASMSATVWNALTLSPALRLDWDERSGAELVPQLNASYKTGQFQIRGSAGKTIRNADFTERYNNNNKTLVTSGKIGNPDLKAESSFSYEAGADYFGKYFRVSSTLFQRRYNDLIDWTTTSYANMPYKHNLSPTGTYSLATNISKMVTSGVETDIQFTRTYREKHTVSATAGATWLYSDIREGQQSFYIASHARFLLNGMLSYRNQLFGVSVNGLYKVRDPQSVAGINGVVTKEYFVASVKADVFVIKNKLSLSVEADNIFNKNYADLTGAQMPGRWLMGGARVTL</sequence>
<dbReference type="GO" id="GO:0015344">
    <property type="term" value="F:siderophore uptake transmembrane transporter activity"/>
    <property type="evidence" value="ECO:0007669"/>
    <property type="project" value="TreeGrafter"/>
</dbReference>
<feature type="chain" id="PRO_5017568875" evidence="12">
    <location>
        <begin position="22"/>
        <end position="639"/>
    </location>
</feature>
<comment type="subcellular location">
    <subcellularLocation>
        <location evidence="1 10">Cell outer membrane</location>
        <topology evidence="1 10">Multi-pass membrane protein</topology>
    </subcellularLocation>
</comment>
<feature type="domain" description="TonB-dependent receptor-like beta-barrel" evidence="13">
    <location>
        <begin position="174"/>
        <end position="613"/>
    </location>
</feature>
<comment type="similarity">
    <text evidence="10 11">Belongs to the TonB-dependent receptor family.</text>
</comment>
<dbReference type="Gene3D" id="2.170.130.10">
    <property type="entry name" value="TonB-dependent receptor, plug domain"/>
    <property type="match status" value="1"/>
</dbReference>
<keyword evidence="16" id="KW-1185">Reference proteome</keyword>
<feature type="domain" description="TonB-dependent receptor plug" evidence="14">
    <location>
        <begin position="46"/>
        <end position="149"/>
    </location>
</feature>
<evidence type="ECO:0000256" key="4">
    <source>
        <dbReference type="ARBA" id="ARBA00022692"/>
    </source>
</evidence>
<keyword evidence="3 10" id="KW-1134">Transmembrane beta strand</keyword>
<dbReference type="GO" id="GO:0009279">
    <property type="term" value="C:cell outer membrane"/>
    <property type="evidence" value="ECO:0007669"/>
    <property type="project" value="UniProtKB-SubCell"/>
</dbReference>
<dbReference type="CDD" id="cd01347">
    <property type="entry name" value="ligand_gated_channel"/>
    <property type="match status" value="1"/>
</dbReference>
<organism evidence="15 16">
    <name type="scientific">Chitinophaga silvisoli</name>
    <dbReference type="NCBI Taxonomy" id="2291814"/>
    <lineage>
        <taxon>Bacteria</taxon>
        <taxon>Pseudomonadati</taxon>
        <taxon>Bacteroidota</taxon>
        <taxon>Chitinophagia</taxon>
        <taxon>Chitinophagales</taxon>
        <taxon>Chitinophagaceae</taxon>
        <taxon>Chitinophaga</taxon>
    </lineage>
</organism>
<dbReference type="RefSeq" id="WP_116854361.1">
    <property type="nucleotide sequence ID" value="NZ_QTJV01000006.1"/>
</dbReference>
<reference evidence="15 16" key="1">
    <citation type="submission" date="2018-08" db="EMBL/GenBank/DDBJ databases">
        <title>Chitinophaga sp. K20C18050901, a novel bacterium isolated from forest soil.</title>
        <authorList>
            <person name="Wang C."/>
        </authorList>
    </citation>
    <scope>NUCLEOTIDE SEQUENCE [LARGE SCALE GENOMIC DNA]</scope>
    <source>
        <strain evidence="15 16">K20C18050901</strain>
    </source>
</reference>
<dbReference type="EMBL" id="QTJV01000006">
    <property type="protein sequence ID" value="RFM33437.1"/>
    <property type="molecule type" value="Genomic_DNA"/>
</dbReference>
<dbReference type="Pfam" id="PF00593">
    <property type="entry name" value="TonB_dep_Rec_b-barrel"/>
    <property type="match status" value="1"/>
</dbReference>
<evidence type="ECO:0000256" key="10">
    <source>
        <dbReference type="PROSITE-ProRule" id="PRU01360"/>
    </source>
</evidence>
<keyword evidence="4 10" id="KW-0812">Transmembrane</keyword>
<evidence type="ECO:0000259" key="14">
    <source>
        <dbReference type="Pfam" id="PF07715"/>
    </source>
</evidence>
<dbReference type="InterPro" id="IPR037066">
    <property type="entry name" value="Plug_dom_sf"/>
</dbReference>
<dbReference type="Pfam" id="PF07715">
    <property type="entry name" value="Plug"/>
    <property type="match status" value="1"/>
</dbReference>
<gene>
    <name evidence="15" type="ORF">DXN04_15865</name>
</gene>
<keyword evidence="5 12" id="KW-0732">Signal</keyword>
<evidence type="ECO:0000313" key="16">
    <source>
        <dbReference type="Proteomes" id="UP000261174"/>
    </source>
</evidence>
<dbReference type="PROSITE" id="PS52016">
    <property type="entry name" value="TONB_DEPENDENT_REC_3"/>
    <property type="match status" value="1"/>
</dbReference>
<evidence type="ECO:0000256" key="3">
    <source>
        <dbReference type="ARBA" id="ARBA00022452"/>
    </source>
</evidence>
<evidence type="ECO:0000256" key="7">
    <source>
        <dbReference type="ARBA" id="ARBA00023136"/>
    </source>
</evidence>
<proteinExistence type="inferred from homology"/>
<dbReference type="InterPro" id="IPR039426">
    <property type="entry name" value="TonB-dep_rcpt-like"/>
</dbReference>
<accession>A0A3E1NZR3</accession>
<keyword evidence="6 11" id="KW-0798">TonB box</keyword>